<dbReference type="Pfam" id="PF01794">
    <property type="entry name" value="Ferric_reduct"/>
    <property type="match status" value="1"/>
</dbReference>
<keyword evidence="6" id="KW-0406">Ion transport</keyword>
<evidence type="ECO:0000256" key="7">
    <source>
        <dbReference type="ARBA" id="ARBA00023136"/>
    </source>
</evidence>
<feature type="transmembrane region" description="Helical" evidence="9">
    <location>
        <begin position="167"/>
        <end position="191"/>
    </location>
</feature>
<gene>
    <name evidence="12" type="ORF">B0J13DRAFT_252190</name>
</gene>
<feature type="transmembrane region" description="Helical" evidence="9">
    <location>
        <begin position="198"/>
        <end position="219"/>
    </location>
</feature>
<feature type="transmembrane region" description="Helical" evidence="9">
    <location>
        <begin position="358"/>
        <end position="378"/>
    </location>
</feature>
<dbReference type="InterPro" id="IPR051410">
    <property type="entry name" value="Ferric/Cupric_Reductase"/>
</dbReference>
<keyword evidence="2" id="KW-0813">Transport</keyword>
<evidence type="ECO:0000259" key="10">
    <source>
        <dbReference type="Pfam" id="PF01794"/>
    </source>
</evidence>
<keyword evidence="7 9" id="KW-0472">Membrane</keyword>
<accession>A0A9P9F348</accession>
<feature type="transmembrane region" description="Helical" evidence="9">
    <location>
        <begin position="142"/>
        <end position="161"/>
    </location>
</feature>
<dbReference type="InterPro" id="IPR013130">
    <property type="entry name" value="Fe3_Rdtase_TM_dom"/>
</dbReference>
<evidence type="ECO:0000313" key="13">
    <source>
        <dbReference type="Proteomes" id="UP000717696"/>
    </source>
</evidence>
<comment type="subcellular location">
    <subcellularLocation>
        <location evidence="1">Membrane</location>
        <topology evidence="1">Multi-pass membrane protein</topology>
    </subcellularLocation>
</comment>
<dbReference type="AlphaFoldDB" id="A0A9P9F348"/>
<dbReference type="InterPro" id="IPR039261">
    <property type="entry name" value="FNR_nucleotide-bd"/>
</dbReference>
<reference evidence="12" key="1">
    <citation type="journal article" date="2021" name="Nat. Commun.">
        <title>Genetic determinants of endophytism in the Arabidopsis root mycobiome.</title>
        <authorList>
            <person name="Mesny F."/>
            <person name="Miyauchi S."/>
            <person name="Thiergart T."/>
            <person name="Pickel B."/>
            <person name="Atanasova L."/>
            <person name="Karlsson M."/>
            <person name="Huettel B."/>
            <person name="Barry K.W."/>
            <person name="Haridas S."/>
            <person name="Chen C."/>
            <person name="Bauer D."/>
            <person name="Andreopoulos W."/>
            <person name="Pangilinan J."/>
            <person name="LaButti K."/>
            <person name="Riley R."/>
            <person name="Lipzen A."/>
            <person name="Clum A."/>
            <person name="Drula E."/>
            <person name="Henrissat B."/>
            <person name="Kohler A."/>
            <person name="Grigoriev I.V."/>
            <person name="Martin F.M."/>
            <person name="Hacquard S."/>
        </authorList>
    </citation>
    <scope>NUCLEOTIDE SEQUENCE</scope>
    <source>
        <strain evidence="12">MPI-CAGE-AT-0021</strain>
    </source>
</reference>
<proteinExistence type="predicted"/>
<dbReference type="GO" id="GO:0000293">
    <property type="term" value="F:ferric-chelate reductase activity"/>
    <property type="evidence" value="ECO:0007669"/>
    <property type="project" value="TreeGrafter"/>
</dbReference>
<sequence length="639" mass="73067">MKASRMIARFRFYLLRPSKIPSLVSRGLSHAPYTTWDGKTITWGHLGLLGLWLLANIMVVMNWRWLSPLGPPGRRAALAAALNLIPVILGGRTCHVADFLGLSLQFYYLLHHWLARLALLQTVVHAGIHIRQQERWTVQSGMGFAAMLLFIIITCSSFFYVRRKYKVMFVWCHKALAYLSLGFLLTHLWLVHPLNRRIAGIGLLSITAISLLIMLHHWFRRQKAQADVTKCLLIEKEPDTEETADKTKSKALAKIDTGAARVKFRLPTDIRIYPGAYFYIFYHQESFWRRHLGVPMMVYTWPVPNPTYWPDGKSSVSELTFLVEDRPCLAPLLSGRTPSITIDGPYGRDLGLGGYDNVFLLAEGIGIAAVIPFAFALAHRRQYDRLAKRSPFTGSDRQPTSPPQIHMATAHTTMPTTFISERTEENHRRLHLDKTRRVTLIWAMEESSQLEWARDEINQLMNLDPPSALLHVYVYQPTGPDPAKPSLNNIQRELEACNKFPKHCKLKYLPKNHWAERLQFQMEEYMRTSPGTIVTAVSGTPVFRQIARNITRENPRATFYELEHQPLPRSNPNINLPPEVASRFPPTLPAHPQDVRRPVQVTHRENEASMAGSVTVVQNYEHYEMSIVQKRQLTGDNPA</sequence>
<protein>
    <recommendedName>
        <fullName evidence="14">FAD-binding FR-type domain-containing protein</fullName>
    </recommendedName>
</protein>
<dbReference type="GO" id="GO:0005886">
    <property type="term" value="C:plasma membrane"/>
    <property type="evidence" value="ECO:0007669"/>
    <property type="project" value="TreeGrafter"/>
</dbReference>
<feature type="region of interest" description="Disordered" evidence="8">
    <location>
        <begin position="389"/>
        <end position="411"/>
    </location>
</feature>
<keyword evidence="13" id="KW-1185">Reference proteome</keyword>
<evidence type="ECO:0000256" key="3">
    <source>
        <dbReference type="ARBA" id="ARBA00022692"/>
    </source>
</evidence>
<feature type="transmembrane region" description="Helical" evidence="9">
    <location>
        <begin position="43"/>
        <end position="63"/>
    </location>
</feature>
<evidence type="ECO:0000256" key="4">
    <source>
        <dbReference type="ARBA" id="ARBA00022989"/>
    </source>
</evidence>
<evidence type="ECO:0008006" key="14">
    <source>
        <dbReference type="Google" id="ProtNLM"/>
    </source>
</evidence>
<dbReference type="SUPFAM" id="SSF52343">
    <property type="entry name" value="Ferredoxin reductase-like, C-terminal NADP-linked domain"/>
    <property type="match status" value="1"/>
</dbReference>
<keyword evidence="3 9" id="KW-0812">Transmembrane</keyword>
<evidence type="ECO:0000256" key="2">
    <source>
        <dbReference type="ARBA" id="ARBA00022448"/>
    </source>
</evidence>
<evidence type="ECO:0000313" key="12">
    <source>
        <dbReference type="EMBL" id="KAH7151942.1"/>
    </source>
</evidence>
<evidence type="ECO:0000256" key="1">
    <source>
        <dbReference type="ARBA" id="ARBA00004141"/>
    </source>
</evidence>
<dbReference type="PANTHER" id="PTHR32361:SF26">
    <property type="entry name" value="FAD-BINDING 8 DOMAIN-CONTAINING PROTEIN-RELATED"/>
    <property type="match status" value="1"/>
</dbReference>
<evidence type="ECO:0000256" key="9">
    <source>
        <dbReference type="SAM" id="Phobius"/>
    </source>
</evidence>
<evidence type="ECO:0000256" key="8">
    <source>
        <dbReference type="SAM" id="MobiDB-lite"/>
    </source>
</evidence>
<feature type="domain" description="Ferric reductase NAD binding" evidence="11">
    <location>
        <begin position="355"/>
        <end position="532"/>
    </location>
</feature>
<evidence type="ECO:0000259" key="11">
    <source>
        <dbReference type="Pfam" id="PF08030"/>
    </source>
</evidence>
<dbReference type="GO" id="GO:0006826">
    <property type="term" value="P:iron ion transport"/>
    <property type="evidence" value="ECO:0007669"/>
    <property type="project" value="TreeGrafter"/>
</dbReference>
<dbReference type="CDD" id="cd06186">
    <property type="entry name" value="NOX_Duox_like_FAD_NADP"/>
    <property type="match status" value="1"/>
</dbReference>
<organism evidence="12 13">
    <name type="scientific">Dactylonectria estremocensis</name>
    <dbReference type="NCBI Taxonomy" id="1079267"/>
    <lineage>
        <taxon>Eukaryota</taxon>
        <taxon>Fungi</taxon>
        <taxon>Dikarya</taxon>
        <taxon>Ascomycota</taxon>
        <taxon>Pezizomycotina</taxon>
        <taxon>Sordariomycetes</taxon>
        <taxon>Hypocreomycetidae</taxon>
        <taxon>Hypocreales</taxon>
        <taxon>Nectriaceae</taxon>
        <taxon>Dactylonectria</taxon>
    </lineage>
</organism>
<dbReference type="OrthoDB" id="5244652at2759"/>
<comment type="caution">
    <text evidence="12">The sequence shown here is derived from an EMBL/GenBank/DDBJ whole genome shotgun (WGS) entry which is preliminary data.</text>
</comment>
<feature type="domain" description="Ferric oxidoreductase" evidence="10">
    <location>
        <begin position="77"/>
        <end position="181"/>
    </location>
</feature>
<dbReference type="GO" id="GO:0015677">
    <property type="term" value="P:copper ion import"/>
    <property type="evidence" value="ECO:0007669"/>
    <property type="project" value="TreeGrafter"/>
</dbReference>
<evidence type="ECO:0000256" key="6">
    <source>
        <dbReference type="ARBA" id="ARBA00023065"/>
    </source>
</evidence>
<keyword evidence="5" id="KW-0560">Oxidoreductase</keyword>
<dbReference type="InterPro" id="IPR013121">
    <property type="entry name" value="Fe_red_NAD-bd_6"/>
</dbReference>
<dbReference type="Proteomes" id="UP000717696">
    <property type="component" value="Unassembled WGS sequence"/>
</dbReference>
<name>A0A9P9F348_9HYPO</name>
<keyword evidence="4 9" id="KW-1133">Transmembrane helix</keyword>
<dbReference type="PANTHER" id="PTHR32361">
    <property type="entry name" value="FERRIC/CUPRIC REDUCTASE TRANSMEMBRANE COMPONENT"/>
    <property type="match status" value="1"/>
</dbReference>
<dbReference type="Gene3D" id="3.40.50.80">
    <property type="entry name" value="Nucleotide-binding domain of ferredoxin-NADP reductase (FNR) module"/>
    <property type="match status" value="1"/>
</dbReference>
<dbReference type="Pfam" id="PF08030">
    <property type="entry name" value="NAD_binding_6"/>
    <property type="match status" value="1"/>
</dbReference>
<dbReference type="EMBL" id="JAGMUU010000005">
    <property type="protein sequence ID" value="KAH7151942.1"/>
    <property type="molecule type" value="Genomic_DNA"/>
</dbReference>
<dbReference type="GO" id="GO:0006879">
    <property type="term" value="P:intracellular iron ion homeostasis"/>
    <property type="evidence" value="ECO:0007669"/>
    <property type="project" value="TreeGrafter"/>
</dbReference>
<evidence type="ECO:0000256" key="5">
    <source>
        <dbReference type="ARBA" id="ARBA00023002"/>
    </source>
</evidence>